<dbReference type="Proteomes" id="UP000199221">
    <property type="component" value="Unassembled WGS sequence"/>
</dbReference>
<reference evidence="3 4" key="1">
    <citation type="submission" date="2016-10" db="EMBL/GenBank/DDBJ databases">
        <authorList>
            <person name="de Groot N.N."/>
        </authorList>
    </citation>
    <scope>NUCLEOTIDE SEQUENCE [LARGE SCALE GENOMIC DNA]</scope>
    <source>
        <strain evidence="3 4">LMG 27941</strain>
    </source>
</reference>
<name>A0A1H9MAN6_9PSED</name>
<evidence type="ECO:0000259" key="1">
    <source>
        <dbReference type="Pfam" id="PF20178"/>
    </source>
</evidence>
<dbReference type="EMBL" id="FOEQ01000006">
    <property type="protein sequence ID" value="SER20651.1"/>
    <property type="molecule type" value="Genomic_DNA"/>
</dbReference>
<evidence type="ECO:0000313" key="4">
    <source>
        <dbReference type="Proteomes" id="UP000199221"/>
    </source>
</evidence>
<dbReference type="RefSeq" id="WP_094011541.1">
    <property type="nucleotide sequence ID" value="NZ_FOEQ01000006.1"/>
</dbReference>
<evidence type="ECO:0000313" key="3">
    <source>
        <dbReference type="EMBL" id="SER20651.1"/>
    </source>
</evidence>
<feature type="domain" description="Dermonecrotic toxin N-terminal" evidence="1">
    <location>
        <begin position="314"/>
        <end position="581"/>
    </location>
</feature>
<protein>
    <submittedName>
        <fullName evidence="2">DUF6543 domain-containing protein</fullName>
    </submittedName>
</protein>
<sequence>MRPLERIEFIDQQILTLLAAMPVPGRHAQARPRLHHEIASFWTATDTQGRSRRLRLVDLRRALMQAELGLRVHDQTLSEQQAQLVSSCLDLPCAWQRHRQPVAQRVQVYRPVLSRDRPQWRAALPGTFVLMAGTAEGANQVPAQAHGPAYLFGLPQGIEVYTSLAELHQELCERLDDPIQSTPLLQLLVEPEQIANARLADRLRYQWYADDPIEAQVDSLIEAQRRRLHTAWATADVQADIGKAVALGDECGKRPLLDTRYALLLEKHLPNWLRQAGPQALTHIMQTLQVLVATGQQVAAPGILTLRQFQEQNRLEDWARQRVQQHLRNDLGLTIAPADIEVYVTQTRQVGPHLNPFNPSSYNTWRGLEKVGGQLVENIHERYSLDQLALRNVAWFDFDYWLTARIVHRLGKPLPAELSPGYIKRMVRHLSVGGSYVEYLRAQLIDSTVGAWRLHAHCRINRARMRAEAAKARYAGHLAAGGSERGYAWVRQVLDYPHNALRPPVDGDSLTVRQLLIGGHTVQGVLLINCSTPRAGLFVLYTPDAPDRRAWRAFASPRELLRLLKRKPALRSYVTSRMAQRSKAATEGLLVKGRLGPVLSTPAIADDLFFAYYMAEVHGMLAVADANSRTSAEADAQQAVAISWRVLDLISLILPSRLLIPMSLGRMAIEIWGSAEAYRAEDLNGVLQHVYSALGHFNDATTSLATTGLMRRLLRGMPAQPPLPMPSHYSVAAPAEHLRYRIDGIYGEGVFEKASEFEGLSHYFIQDAQQRHYRVTFDGQRWRVIDPAQPDAYQLQPLKRLADGRWVIDSPLLWYDGLPDLERLFDDCRLPEELDGTAIGDIDGLYLAHEQLYLQTRGGQLALRRHLLQGRYHLPIPATRSTGVEPWAVLRWQDHQWRIQVRQAGRSSAWLTLPQAYAVSRGSTASRR</sequence>
<organism evidence="3 4">
    <name type="scientific">Pseudomonas soli</name>
    <dbReference type="NCBI Taxonomy" id="1306993"/>
    <lineage>
        <taxon>Bacteria</taxon>
        <taxon>Pseudomonadati</taxon>
        <taxon>Pseudomonadota</taxon>
        <taxon>Gammaproteobacteria</taxon>
        <taxon>Pseudomonadales</taxon>
        <taxon>Pseudomonadaceae</taxon>
        <taxon>Pseudomonas</taxon>
    </lineage>
</organism>
<dbReference type="EMBL" id="JAZDQQ010000006">
    <property type="protein sequence ID" value="MEE1880310.1"/>
    <property type="molecule type" value="Genomic_DNA"/>
</dbReference>
<accession>A0A1H9MAN6</accession>
<evidence type="ECO:0000313" key="5">
    <source>
        <dbReference type="Proteomes" id="UP001329505"/>
    </source>
</evidence>
<keyword evidence="5" id="KW-1185">Reference proteome</keyword>
<evidence type="ECO:0000313" key="2">
    <source>
        <dbReference type="EMBL" id="MEE1880310.1"/>
    </source>
</evidence>
<proteinExistence type="predicted"/>
<dbReference type="Proteomes" id="UP001329505">
    <property type="component" value="Unassembled WGS sequence"/>
</dbReference>
<dbReference type="Pfam" id="PF20178">
    <property type="entry name" value="ToxA_N"/>
    <property type="match status" value="1"/>
</dbReference>
<dbReference type="AlphaFoldDB" id="A0A1H9MAN6"/>
<gene>
    <name evidence="3" type="ORF">SAMN05216230_106139</name>
    <name evidence="2" type="ORF">V0R55_09065</name>
</gene>
<dbReference type="InterPro" id="IPR046673">
    <property type="entry name" value="ToxA_N"/>
</dbReference>
<reference evidence="2 5" key="2">
    <citation type="submission" date="2024-01" db="EMBL/GenBank/DDBJ databases">
        <title>Unpublished Manusciprt.</title>
        <authorList>
            <person name="Duman M."/>
            <person name="Valdes E.G."/>
            <person name="Ajmi N."/>
            <person name="Altun S."/>
            <person name="Saticioglu I.B."/>
        </authorList>
    </citation>
    <scope>NUCLEOTIDE SEQUENCE [LARGE SCALE GENOMIC DNA]</scope>
    <source>
        <strain evidence="2 5">139P</strain>
    </source>
</reference>